<comment type="subcellular location">
    <subcellularLocation>
        <location evidence="1 3">Nucleus</location>
    </subcellularLocation>
</comment>
<evidence type="ECO:0008006" key="9">
    <source>
        <dbReference type="Google" id="ProtNLM"/>
    </source>
</evidence>
<feature type="region of interest" description="Disordered" evidence="4">
    <location>
        <begin position="910"/>
        <end position="973"/>
    </location>
</feature>
<dbReference type="Proteomes" id="UP000620104">
    <property type="component" value="Unassembled WGS sequence"/>
</dbReference>
<dbReference type="AlphaFoldDB" id="A0A8H3YF93"/>
<evidence type="ECO:0000256" key="2">
    <source>
        <dbReference type="ARBA" id="ARBA00023242"/>
    </source>
</evidence>
<dbReference type="PANTHER" id="PTHR32075">
    <property type="entry name" value="ISWI CHROMATIN-REMODELING COMPLEX SUBUNIT YPL216W-RELATED"/>
    <property type="match status" value="1"/>
</dbReference>
<feature type="compositionally biased region" description="Basic and acidic residues" evidence="4">
    <location>
        <begin position="82"/>
        <end position="101"/>
    </location>
</feature>
<feature type="compositionally biased region" description="Polar residues" evidence="4">
    <location>
        <begin position="43"/>
        <end position="69"/>
    </location>
</feature>
<dbReference type="OrthoDB" id="332390at2759"/>
<dbReference type="InterPro" id="IPR013136">
    <property type="entry name" value="WSTF_Acf1_Cbp146"/>
</dbReference>
<evidence type="ECO:0000256" key="4">
    <source>
        <dbReference type="SAM" id="MobiDB-lite"/>
    </source>
</evidence>
<proteinExistence type="predicted"/>
<dbReference type="PANTHER" id="PTHR32075:SF6">
    <property type="entry name" value="ISWI CHROMATIN-REMODELING COMPLEX SUBUNIT YPL216W-RELATED"/>
    <property type="match status" value="1"/>
</dbReference>
<dbReference type="PROSITE" id="PS50827">
    <property type="entry name" value="DDT"/>
    <property type="match status" value="1"/>
</dbReference>
<organism evidence="7 8">
    <name type="scientific">Naganishia liquefaciens</name>
    <dbReference type="NCBI Taxonomy" id="104408"/>
    <lineage>
        <taxon>Eukaryota</taxon>
        <taxon>Fungi</taxon>
        <taxon>Dikarya</taxon>
        <taxon>Basidiomycota</taxon>
        <taxon>Agaricomycotina</taxon>
        <taxon>Tremellomycetes</taxon>
        <taxon>Filobasidiales</taxon>
        <taxon>Filobasidiaceae</taxon>
        <taxon>Naganishia</taxon>
    </lineage>
</organism>
<dbReference type="InterPro" id="IPR028941">
    <property type="entry name" value="WHIM2_dom"/>
</dbReference>
<dbReference type="Pfam" id="PF15613">
    <property type="entry name" value="WSD"/>
    <property type="match status" value="1"/>
</dbReference>
<feature type="domain" description="WAC" evidence="6">
    <location>
        <begin position="241"/>
        <end position="352"/>
    </location>
</feature>
<accession>A0A8H3YF93</accession>
<protein>
    <recommendedName>
        <fullName evidence="9">DDT domain-containing protein</fullName>
    </recommendedName>
</protein>
<feature type="region of interest" description="Disordered" evidence="4">
    <location>
        <begin position="20"/>
        <end position="135"/>
    </location>
</feature>
<dbReference type="GO" id="GO:0000785">
    <property type="term" value="C:chromatin"/>
    <property type="evidence" value="ECO:0007669"/>
    <property type="project" value="UniProtKB-ARBA"/>
</dbReference>
<dbReference type="Pfam" id="PF10537">
    <property type="entry name" value="WAC_Acf1_DNA_bd"/>
    <property type="match status" value="1"/>
</dbReference>
<dbReference type="EMBL" id="BLZA01000021">
    <property type="protein sequence ID" value="GHJ87369.1"/>
    <property type="molecule type" value="Genomic_DNA"/>
</dbReference>
<keyword evidence="2 3" id="KW-0539">Nucleus</keyword>
<feature type="region of interest" description="Disordered" evidence="4">
    <location>
        <begin position="1134"/>
        <end position="1155"/>
    </location>
</feature>
<evidence type="ECO:0000313" key="7">
    <source>
        <dbReference type="EMBL" id="GHJ87369.1"/>
    </source>
</evidence>
<evidence type="ECO:0000313" key="8">
    <source>
        <dbReference type="Proteomes" id="UP000620104"/>
    </source>
</evidence>
<feature type="compositionally biased region" description="Basic and acidic residues" evidence="4">
    <location>
        <begin position="936"/>
        <end position="956"/>
    </location>
</feature>
<comment type="caution">
    <text evidence="7">The sequence shown here is derived from an EMBL/GenBank/DDBJ whole genome shotgun (WGS) entry which is preliminary data.</text>
</comment>
<keyword evidence="8" id="KW-1185">Reference proteome</keyword>
<evidence type="ECO:0000256" key="1">
    <source>
        <dbReference type="ARBA" id="ARBA00004123"/>
    </source>
</evidence>
<dbReference type="InterPro" id="IPR018501">
    <property type="entry name" value="DDT_dom"/>
</dbReference>
<feature type="compositionally biased region" description="Basic and acidic residues" evidence="4">
    <location>
        <begin position="540"/>
        <end position="550"/>
    </location>
</feature>
<dbReference type="GO" id="GO:0031509">
    <property type="term" value="P:subtelomeric heterochromatin formation"/>
    <property type="evidence" value="ECO:0007669"/>
    <property type="project" value="TreeGrafter"/>
</dbReference>
<evidence type="ECO:0000256" key="3">
    <source>
        <dbReference type="PROSITE-ProRule" id="PRU00475"/>
    </source>
</evidence>
<dbReference type="GO" id="GO:0005634">
    <property type="term" value="C:nucleus"/>
    <property type="evidence" value="ECO:0007669"/>
    <property type="project" value="UniProtKB-SubCell"/>
</dbReference>
<evidence type="ECO:0000259" key="5">
    <source>
        <dbReference type="PROSITE" id="PS50827"/>
    </source>
</evidence>
<feature type="compositionally biased region" description="Basic and acidic residues" evidence="4">
    <location>
        <begin position="559"/>
        <end position="587"/>
    </location>
</feature>
<evidence type="ECO:0000259" key="6">
    <source>
        <dbReference type="PROSITE" id="PS51136"/>
    </source>
</evidence>
<dbReference type="Pfam" id="PF02791">
    <property type="entry name" value="DDT"/>
    <property type="match status" value="1"/>
</dbReference>
<feature type="compositionally biased region" description="Basic and acidic residues" evidence="4">
    <location>
        <begin position="512"/>
        <end position="523"/>
    </location>
</feature>
<dbReference type="PROSITE" id="PS51136">
    <property type="entry name" value="WAC"/>
    <property type="match status" value="1"/>
</dbReference>
<gene>
    <name evidence="7" type="ORF">NliqN6_3771</name>
</gene>
<feature type="domain" description="DDT" evidence="5">
    <location>
        <begin position="628"/>
        <end position="691"/>
    </location>
</feature>
<reference evidence="7" key="1">
    <citation type="submission" date="2020-07" db="EMBL/GenBank/DDBJ databases">
        <title>Draft Genome Sequence of a Deep-Sea Yeast, Naganishia (Cryptococcus) liquefaciens strain N6.</title>
        <authorList>
            <person name="Han Y.W."/>
            <person name="Kajitani R."/>
            <person name="Morimoto H."/>
            <person name="Parhat M."/>
            <person name="Tsubouchi H."/>
            <person name="Bakenova O."/>
            <person name="Ogata M."/>
            <person name="Argunhan B."/>
            <person name="Aoki R."/>
            <person name="Kajiwara S."/>
            <person name="Itoh T."/>
            <person name="Iwasaki H."/>
        </authorList>
    </citation>
    <scope>NUCLEOTIDE SEQUENCE</scope>
    <source>
        <strain evidence="7">N6</strain>
    </source>
</reference>
<name>A0A8H3YF93_9TREE</name>
<dbReference type="GO" id="GO:0000781">
    <property type="term" value="C:chromosome, telomeric region"/>
    <property type="evidence" value="ECO:0007669"/>
    <property type="project" value="GOC"/>
</dbReference>
<sequence>MPLLKRKKVISLPVPAALAALPDPTERQRFLESDPYVADQEAQLASGSHSHGPSSTREGSKPNGASASRHNGDPYHDDDDDDHFRTSRKEEFDGVVIDRPRGKGSYHASSPSRSDTKAWQPLKDSLRLLPSKPSPTMDIDDEEEDALIAPENADDKLLGTLLVLKQKQADLLALKRRARCPSDAANGKRPRSSGKADDLMAEVQHRAEDRANGEMVYEEMDDPGRYDAAKVPLQLGKWVEPEVYVIAKTGEIFATYEEYIERIGFYQQPQFTCEVTGKTGLTFFEALASEREEALAIHRVFPPPLKTPILKSVQFVVEGRLDDLVDRVWDRFAHRFYPNEKVFVTLPGGEDKYFCNVQSVRRKSAAGLLSRNEDSDDAYHPIGTNLWISPEEVEERDPPSDYEYTLQLFGQEQVDESDYFKASDDSPEHWGNVIITASADRIDRDRIQFSKVALKRLLRESLERDSEMYSPWRVKPAVARAYNVPLEMSDSLRHRIMSGREDALNERKAMIRRAHDEDPENKLPPKKKHKKNPELDEDEGSARAKADKGGRPKGSKNKINIDKQAEEERIKAEQEQRDREAAAEEEKKKRKKPNKFPAEDLLVEMNEKERLAGKPLQRPALSKRLPFPGNFEVFLETWNFLNAMSKPLKLAQFSIDEFENALYHRDPSTPCILIAETHAALLNLLRRDVVDDKQEETLPLKAFGLSAPGEGEDNSDAGAISVDGSDELQEEKLELITEAAGKYATSWMAKDLSARDNRKGWEGALVGCLWMRSNVKTVPNLVNYLQALLIEDNRQADSRPTWHTEETRLAKRLDYKYHALHPIFKLEILAFLCELVMQTKRVRDHIEEAALLLTKCRNDQNECKREIKKLIEERNVLEPGAEKTNGAASTPGPSADVEMEEKLAIESNLSDSDALSDIGSESDAEKPSGAAARKKALADKLLQREAEQKAKDEQNAKHAAATKAKRHESDERKRLDEELLILEEQKAELDREFRRRHQAPRTTPIGTDRFGNRIWWFDGCGTADIITEDGQIIAGTGRLYIQGTTEFDLATRCELFEVTEEEVNERRVLEEGQDAVLAEGEWAMIDESDQYRQFFQWLNPRGFRERDVYNYLHRFEYAVLGSILQREALFAPDQPEEDQNWAQRPKRGGKVAKPAPRGKLAYLGYKNTLAK</sequence>
<feature type="region of interest" description="Disordered" evidence="4">
    <location>
        <begin position="512"/>
        <end position="600"/>
    </location>
</feature>